<dbReference type="Pfam" id="PF12505">
    <property type="entry name" value="DUF3712"/>
    <property type="match status" value="1"/>
</dbReference>
<dbReference type="InterPro" id="IPR022185">
    <property type="entry name" value="DUF3712"/>
</dbReference>
<dbReference type="VEuPathDB" id="FungiDB:ASPVEDRAFT_127699"/>
<accession>A0A1L9PH19</accession>
<gene>
    <name evidence="3" type="ORF">ASPVEDRAFT_127699</name>
</gene>
<dbReference type="GO" id="GO:0000329">
    <property type="term" value="C:fungal-type vacuole membrane"/>
    <property type="evidence" value="ECO:0007669"/>
    <property type="project" value="InterPro"/>
</dbReference>
<dbReference type="AlphaFoldDB" id="A0A1L9PH19"/>
<dbReference type="PANTHER" id="PTHR35895">
    <property type="entry name" value="CHROMOSOME 16, WHOLE GENOME SHOTGUN SEQUENCE"/>
    <property type="match status" value="1"/>
</dbReference>
<dbReference type="GeneID" id="63721999"/>
<feature type="transmembrane region" description="Helical" evidence="2">
    <location>
        <begin position="52"/>
        <end position="78"/>
    </location>
</feature>
<reference evidence="4" key="1">
    <citation type="journal article" date="2017" name="Genome Biol.">
        <title>Comparative genomics reveals high biological diversity and specific adaptations in the industrially and medically important fungal genus Aspergillus.</title>
        <authorList>
            <person name="de Vries R.P."/>
            <person name="Riley R."/>
            <person name="Wiebenga A."/>
            <person name="Aguilar-Osorio G."/>
            <person name="Amillis S."/>
            <person name="Uchima C.A."/>
            <person name="Anderluh G."/>
            <person name="Asadollahi M."/>
            <person name="Askin M."/>
            <person name="Barry K."/>
            <person name="Battaglia E."/>
            <person name="Bayram O."/>
            <person name="Benocci T."/>
            <person name="Braus-Stromeyer S.A."/>
            <person name="Caldana C."/>
            <person name="Canovas D."/>
            <person name="Cerqueira G.C."/>
            <person name="Chen F."/>
            <person name="Chen W."/>
            <person name="Choi C."/>
            <person name="Clum A."/>
            <person name="Dos Santos R.A."/>
            <person name="Damasio A.R."/>
            <person name="Diallinas G."/>
            <person name="Emri T."/>
            <person name="Fekete E."/>
            <person name="Flipphi M."/>
            <person name="Freyberg S."/>
            <person name="Gallo A."/>
            <person name="Gournas C."/>
            <person name="Habgood R."/>
            <person name="Hainaut M."/>
            <person name="Harispe M.L."/>
            <person name="Henrissat B."/>
            <person name="Hilden K.S."/>
            <person name="Hope R."/>
            <person name="Hossain A."/>
            <person name="Karabika E."/>
            <person name="Karaffa L."/>
            <person name="Karanyi Z."/>
            <person name="Krasevec N."/>
            <person name="Kuo A."/>
            <person name="Kusch H."/>
            <person name="LaButti K."/>
            <person name="Lagendijk E.L."/>
            <person name="Lapidus A."/>
            <person name="Levasseur A."/>
            <person name="Lindquist E."/>
            <person name="Lipzen A."/>
            <person name="Logrieco A.F."/>
            <person name="MacCabe A."/>
            <person name="Maekelae M.R."/>
            <person name="Malavazi I."/>
            <person name="Melin P."/>
            <person name="Meyer V."/>
            <person name="Mielnichuk N."/>
            <person name="Miskei M."/>
            <person name="Molnar A.P."/>
            <person name="Mule G."/>
            <person name="Ngan C.Y."/>
            <person name="Orejas M."/>
            <person name="Orosz E."/>
            <person name="Ouedraogo J.P."/>
            <person name="Overkamp K.M."/>
            <person name="Park H.-S."/>
            <person name="Perrone G."/>
            <person name="Piumi F."/>
            <person name="Punt P.J."/>
            <person name="Ram A.F."/>
            <person name="Ramon A."/>
            <person name="Rauscher S."/>
            <person name="Record E."/>
            <person name="Riano-Pachon D.M."/>
            <person name="Robert V."/>
            <person name="Roehrig J."/>
            <person name="Ruller R."/>
            <person name="Salamov A."/>
            <person name="Salih N.S."/>
            <person name="Samson R.A."/>
            <person name="Sandor E."/>
            <person name="Sanguinetti M."/>
            <person name="Schuetze T."/>
            <person name="Sepcic K."/>
            <person name="Shelest E."/>
            <person name="Sherlock G."/>
            <person name="Sophianopoulou V."/>
            <person name="Squina F.M."/>
            <person name="Sun H."/>
            <person name="Susca A."/>
            <person name="Todd R.B."/>
            <person name="Tsang A."/>
            <person name="Unkles S.E."/>
            <person name="van de Wiele N."/>
            <person name="van Rossen-Uffink D."/>
            <person name="Oliveira J.V."/>
            <person name="Vesth T.C."/>
            <person name="Visser J."/>
            <person name="Yu J.-H."/>
            <person name="Zhou M."/>
            <person name="Andersen M.R."/>
            <person name="Archer D.B."/>
            <person name="Baker S.E."/>
            <person name="Benoit I."/>
            <person name="Brakhage A.A."/>
            <person name="Braus G.H."/>
            <person name="Fischer R."/>
            <person name="Frisvad J.C."/>
            <person name="Goldman G.H."/>
            <person name="Houbraken J."/>
            <person name="Oakley B."/>
            <person name="Pocsi I."/>
            <person name="Scazzocchio C."/>
            <person name="Seiboth B."/>
            <person name="vanKuyk P.A."/>
            <person name="Wortman J."/>
            <person name="Dyer P.S."/>
            <person name="Grigoriev I.V."/>
        </authorList>
    </citation>
    <scope>NUCLEOTIDE SEQUENCE [LARGE SCALE GENOMIC DNA]</scope>
    <source>
        <strain evidence="4">CBS 583.65</strain>
    </source>
</reference>
<evidence type="ECO:0000313" key="4">
    <source>
        <dbReference type="Proteomes" id="UP000184073"/>
    </source>
</evidence>
<dbReference type="OrthoDB" id="10039566at2759"/>
<protein>
    <submittedName>
        <fullName evidence="3">Uncharacterized protein</fullName>
    </submittedName>
</protein>
<evidence type="ECO:0000256" key="2">
    <source>
        <dbReference type="SAM" id="Phobius"/>
    </source>
</evidence>
<dbReference type="RefSeq" id="XP_040666570.1">
    <property type="nucleotide sequence ID" value="XM_040806488.1"/>
</dbReference>
<dbReference type="PANTHER" id="PTHR35895:SF2">
    <property type="match status" value="1"/>
</dbReference>
<dbReference type="EMBL" id="KV878127">
    <property type="protein sequence ID" value="OJJ00808.1"/>
    <property type="molecule type" value="Genomic_DNA"/>
</dbReference>
<organism evidence="3 4">
    <name type="scientific">Aspergillus versicolor CBS 583.65</name>
    <dbReference type="NCBI Taxonomy" id="1036611"/>
    <lineage>
        <taxon>Eukaryota</taxon>
        <taxon>Fungi</taxon>
        <taxon>Dikarya</taxon>
        <taxon>Ascomycota</taxon>
        <taxon>Pezizomycotina</taxon>
        <taxon>Eurotiomycetes</taxon>
        <taxon>Eurotiomycetidae</taxon>
        <taxon>Eurotiales</taxon>
        <taxon>Aspergillaceae</taxon>
        <taxon>Aspergillus</taxon>
        <taxon>Aspergillus subgen. Nidulantes</taxon>
    </lineage>
</organism>
<dbReference type="STRING" id="1036611.A0A1L9PH19"/>
<proteinExistence type="predicted"/>
<keyword evidence="4" id="KW-1185">Reference proteome</keyword>
<keyword evidence="2" id="KW-0472">Membrane</keyword>
<evidence type="ECO:0000313" key="3">
    <source>
        <dbReference type="EMBL" id="OJJ00808.1"/>
    </source>
</evidence>
<evidence type="ECO:0000256" key="1">
    <source>
        <dbReference type="SAM" id="MobiDB-lite"/>
    </source>
</evidence>
<dbReference type="InterPro" id="IPR046368">
    <property type="entry name" value="Tag1"/>
</dbReference>
<feature type="region of interest" description="Disordered" evidence="1">
    <location>
        <begin position="1"/>
        <end position="28"/>
    </location>
</feature>
<sequence>MGKEEDKAGPHSHNETPPLKDVDENGKTEHEAEEVVILTRGQKFKRHMRRFWYYYLGLLIFSIIFLPVFFLVVIPAVAQLVMNKSDLVLVHAVVSQPKDTSTILTIESKIDLGVAIPVRIEPVTLNLFDRTLGKDYPYAAANIAGQTISGNYSLGVEEQLTPIQNMTAWRKFVHEVVFMEESTLSVSGGTNGYLGVLKCPVKIDKDITSPGLNKFNGFSITNAALVKARPDGSNLIGDVTLPNPTVIVLDVGTLVLDVKSGDLLIGNATLTDVRLVPGSNTFPLSGVLDLGTVIDNLGDVLSTQGPALKHGNLSLSAVTKSITFENNFVEYYTDVLSQLTLTTEVAIGALLKNTIQNMDLGSILNGVSNNSDAKALIDGAESTAKSEDSGSGGGGLANLADNLKRNIHIRDVLDQDHPDHGDAIIDSLVRTFDAS</sequence>
<keyword evidence="2" id="KW-1133">Transmembrane helix</keyword>
<keyword evidence="2" id="KW-0812">Transmembrane</keyword>
<dbReference type="Proteomes" id="UP000184073">
    <property type="component" value="Unassembled WGS sequence"/>
</dbReference>
<name>A0A1L9PH19_ASPVE</name>